<keyword evidence="2" id="KW-1185">Reference proteome</keyword>
<proteinExistence type="predicted"/>
<organism evidence="1 2">
    <name type="scientific">Meripilus lineatus</name>
    <dbReference type="NCBI Taxonomy" id="2056292"/>
    <lineage>
        <taxon>Eukaryota</taxon>
        <taxon>Fungi</taxon>
        <taxon>Dikarya</taxon>
        <taxon>Basidiomycota</taxon>
        <taxon>Agaricomycotina</taxon>
        <taxon>Agaricomycetes</taxon>
        <taxon>Polyporales</taxon>
        <taxon>Meripilaceae</taxon>
        <taxon>Meripilus</taxon>
    </lineage>
</organism>
<evidence type="ECO:0000313" key="2">
    <source>
        <dbReference type="Proteomes" id="UP001212997"/>
    </source>
</evidence>
<name>A0AAD5YDJ6_9APHY</name>
<dbReference type="EMBL" id="JANAWD010000726">
    <property type="protein sequence ID" value="KAJ3476293.1"/>
    <property type="molecule type" value="Genomic_DNA"/>
</dbReference>
<reference evidence="1" key="1">
    <citation type="submission" date="2022-07" db="EMBL/GenBank/DDBJ databases">
        <title>Genome Sequence of Physisporinus lineatus.</title>
        <authorList>
            <person name="Buettner E."/>
        </authorList>
    </citation>
    <scope>NUCLEOTIDE SEQUENCE</scope>
    <source>
        <strain evidence="1">VT162</strain>
    </source>
</reference>
<protein>
    <submittedName>
        <fullName evidence="1">Uncharacterized protein</fullName>
    </submittedName>
</protein>
<gene>
    <name evidence="1" type="ORF">NLI96_g11258</name>
</gene>
<sequence length="136" mass="15697">MNNRPAPPRQTPQGRMRNQLCRLHEVLHEFPTYEFNIRDASGQPNPRRRAVYGRTSVEVPSFGETIDSHLDLFGYEVSVILALHTVWASAGTAQYFIHLMGEHNMPAGEAIWFWNEMMKEGGSHHYHEQLVMIHVD</sequence>
<accession>A0AAD5YDJ6</accession>
<evidence type="ECO:0000313" key="1">
    <source>
        <dbReference type="EMBL" id="KAJ3476293.1"/>
    </source>
</evidence>
<dbReference type="AlphaFoldDB" id="A0AAD5YDJ6"/>
<comment type="caution">
    <text evidence="1">The sequence shown here is derived from an EMBL/GenBank/DDBJ whole genome shotgun (WGS) entry which is preliminary data.</text>
</comment>
<dbReference type="Proteomes" id="UP001212997">
    <property type="component" value="Unassembled WGS sequence"/>
</dbReference>